<evidence type="ECO:0000256" key="1">
    <source>
        <dbReference type="ARBA" id="ARBA00022598"/>
    </source>
</evidence>
<dbReference type="InterPro" id="IPR032875">
    <property type="entry name" value="Succ_CoA_lig_flav_dom"/>
</dbReference>
<comment type="caution">
    <text evidence="7">The sequence shown here is derived from an EMBL/GenBank/DDBJ whole genome shotgun (WGS) entry which is preliminary data.</text>
</comment>
<dbReference type="InterPro" id="IPR003781">
    <property type="entry name" value="CoA-bd"/>
</dbReference>
<dbReference type="Pfam" id="PF13607">
    <property type="entry name" value="Succ_CoA_lig"/>
    <property type="match status" value="1"/>
</dbReference>
<dbReference type="SUPFAM" id="SSF52210">
    <property type="entry name" value="Succinyl-CoA synthetase domains"/>
    <property type="match status" value="2"/>
</dbReference>
<dbReference type="SUPFAM" id="SSF51735">
    <property type="entry name" value="NAD(P)-binding Rossmann-fold domains"/>
    <property type="match status" value="1"/>
</dbReference>
<dbReference type="InterPro" id="IPR051538">
    <property type="entry name" value="Acyl-CoA_Synth/Transferase"/>
</dbReference>
<dbReference type="Pfam" id="PF13380">
    <property type="entry name" value="CoA_binding_2"/>
    <property type="match status" value="1"/>
</dbReference>
<dbReference type="InterPro" id="IPR011761">
    <property type="entry name" value="ATP-grasp"/>
</dbReference>
<keyword evidence="1 7" id="KW-0436">Ligase</keyword>
<dbReference type="OrthoDB" id="8664175at2"/>
<dbReference type="EMBL" id="PDNW01000005">
    <property type="protein sequence ID" value="PLC50372.1"/>
    <property type="molecule type" value="Genomic_DNA"/>
</dbReference>
<proteinExistence type="inferred from homology"/>
<evidence type="ECO:0000256" key="5">
    <source>
        <dbReference type="PROSITE-ProRule" id="PRU00409"/>
    </source>
</evidence>
<reference evidence="7 8" key="1">
    <citation type="submission" date="2017-10" db="EMBL/GenBank/DDBJ databases">
        <title>Two draft genome sequences of Pusillimonas sp. strains isolated from a nitrate- and radionuclide-contaminated groundwater in Russia.</title>
        <authorList>
            <person name="Grouzdev D.S."/>
            <person name="Tourova T.P."/>
            <person name="Goeva M.A."/>
            <person name="Babich T.L."/>
            <person name="Sokolova D.S."/>
            <person name="Abdullin R."/>
            <person name="Poltaraus A.B."/>
            <person name="Toshchakov S.V."/>
            <person name="Nazina T.N."/>
        </authorList>
    </citation>
    <scope>NUCLEOTIDE SEQUENCE [LARGE SCALE GENOMIC DNA]</scope>
    <source>
        <strain evidence="7 8">JR1/69-3-13</strain>
    </source>
</reference>
<keyword evidence="8" id="KW-1185">Reference proteome</keyword>
<dbReference type="Gene3D" id="3.30.1490.20">
    <property type="entry name" value="ATP-grasp fold, A domain"/>
    <property type="match status" value="1"/>
</dbReference>
<dbReference type="PANTHER" id="PTHR43334">
    <property type="entry name" value="ACETATE--COA LIGASE [ADP-FORMING]"/>
    <property type="match status" value="1"/>
</dbReference>
<organism evidence="7 8">
    <name type="scientific">Pollutimonas subterranea</name>
    <dbReference type="NCBI Taxonomy" id="2045210"/>
    <lineage>
        <taxon>Bacteria</taxon>
        <taxon>Pseudomonadati</taxon>
        <taxon>Pseudomonadota</taxon>
        <taxon>Betaproteobacteria</taxon>
        <taxon>Burkholderiales</taxon>
        <taxon>Alcaligenaceae</taxon>
        <taxon>Pollutimonas</taxon>
    </lineage>
</organism>
<dbReference type="AlphaFoldDB" id="A0A2N4U5S5"/>
<dbReference type="Gene3D" id="3.40.50.261">
    <property type="entry name" value="Succinyl-CoA synthetase domains"/>
    <property type="match status" value="2"/>
</dbReference>
<protein>
    <submittedName>
        <fullName evidence="7">6-carboxyhexanoate--CoA ligase</fullName>
    </submittedName>
</protein>
<dbReference type="InterPro" id="IPR013815">
    <property type="entry name" value="ATP_grasp_subdomain_1"/>
</dbReference>
<dbReference type="GO" id="GO:0005524">
    <property type="term" value="F:ATP binding"/>
    <property type="evidence" value="ECO:0007669"/>
    <property type="project" value="UniProtKB-UniRule"/>
</dbReference>
<dbReference type="Pfam" id="PF13549">
    <property type="entry name" value="ATP-grasp_5"/>
    <property type="match status" value="1"/>
</dbReference>
<dbReference type="SMART" id="SM00881">
    <property type="entry name" value="CoA_binding"/>
    <property type="match status" value="1"/>
</dbReference>
<dbReference type="RefSeq" id="WP_102073475.1">
    <property type="nucleotide sequence ID" value="NZ_PDNW01000005.1"/>
</dbReference>
<evidence type="ECO:0000259" key="6">
    <source>
        <dbReference type="PROSITE" id="PS50975"/>
    </source>
</evidence>
<dbReference type="Gene3D" id="3.30.470.20">
    <property type="entry name" value="ATP-grasp fold, B domain"/>
    <property type="match status" value="1"/>
</dbReference>
<feature type="domain" description="ATP-grasp" evidence="6">
    <location>
        <begin position="489"/>
        <end position="525"/>
    </location>
</feature>
<evidence type="ECO:0000256" key="4">
    <source>
        <dbReference type="ARBA" id="ARBA00060888"/>
    </source>
</evidence>
<evidence type="ECO:0000256" key="3">
    <source>
        <dbReference type="ARBA" id="ARBA00022840"/>
    </source>
</evidence>
<evidence type="ECO:0000313" key="7">
    <source>
        <dbReference type="EMBL" id="PLC50372.1"/>
    </source>
</evidence>
<name>A0A2N4U5S5_9BURK</name>
<accession>A0A2N4U5S5</accession>
<comment type="similarity">
    <text evidence="4">In the N-terminal section; belongs to the acetate CoA ligase alpha subunit family.</text>
</comment>
<evidence type="ECO:0000313" key="8">
    <source>
        <dbReference type="Proteomes" id="UP000234190"/>
    </source>
</evidence>
<evidence type="ECO:0000256" key="2">
    <source>
        <dbReference type="ARBA" id="ARBA00022741"/>
    </source>
</evidence>
<dbReference type="InterPro" id="IPR016102">
    <property type="entry name" value="Succinyl-CoA_synth-like"/>
</dbReference>
<keyword evidence="2 5" id="KW-0547">Nucleotide-binding</keyword>
<dbReference type="PROSITE" id="PS50975">
    <property type="entry name" value="ATP_GRASP"/>
    <property type="match status" value="1"/>
</dbReference>
<sequence length="701" mass="74112">MISTPNLDKLFSPRSIAIVGASATLGKIGAMPVTLLQSNGYTGSIYPVNPRATEIQGLPCYSSLSKIEADIDLAIIAVPASHACEALEQARPGQIASAVIFSSGFSETGDEGHQQQLRLQTLAKERQIQLLGPNCLGYMNLRENTYATFSPAPLGGIVAPGSIGMVTQSGAFGAYAYCMARERGLGLSFWISTGNESDVDVADCISWLVQDPHTQVIMAYMEGCKNGDKLKDALSAARKASKPVVITKIGRTQSGAVAAASHTAALAGDDAVYDTLFKQYGAIRAHTIDEFFNIGHALSVWNKAPAISSLGIMSISGGVGALMADEADENELLLPQMPDAMQERLLKRIPFASPRNPVDVTGQAITDPGVFIDTALDMLEAGSYGALTVFLAAAGSSEALWPHIQNFARTLQDRYPDTPLALCALLPPERRHELEKLGCLTFSDPSIAIRTIAAILKRNRSQPPAVIANAAKTIIWPEGNGTLNETDSLRILKQAGVPVVPFDIVSSKSAASAAAAQINVPVVMKIISPNILHKSDMGGVKLNIQGADSVGRAYDEIMASAAEHAPNAQIDGILIAPMVPNGVECIMGMHRDPVFGPVIMFGLGGVFVEILKDVSFRLAPFSKQEALEMIHETRAVDLLKGARGRHPADIDAIAEGLAALSQLAHLTDGLIDSIDVNPFIALPAGQGAMALDALVIRKSSS</sequence>
<dbReference type="PANTHER" id="PTHR43334:SF1">
    <property type="entry name" value="3-HYDROXYPROPIONATE--COA LIGASE [ADP-FORMING]"/>
    <property type="match status" value="1"/>
</dbReference>
<dbReference type="SUPFAM" id="SSF56059">
    <property type="entry name" value="Glutathione synthetase ATP-binding domain-like"/>
    <property type="match status" value="1"/>
</dbReference>
<dbReference type="GO" id="GO:0016874">
    <property type="term" value="F:ligase activity"/>
    <property type="evidence" value="ECO:0007669"/>
    <property type="project" value="UniProtKB-KW"/>
</dbReference>
<dbReference type="Gene3D" id="3.40.50.720">
    <property type="entry name" value="NAD(P)-binding Rossmann-like Domain"/>
    <property type="match status" value="1"/>
</dbReference>
<dbReference type="GO" id="GO:0046872">
    <property type="term" value="F:metal ion binding"/>
    <property type="evidence" value="ECO:0007669"/>
    <property type="project" value="InterPro"/>
</dbReference>
<dbReference type="Proteomes" id="UP000234190">
    <property type="component" value="Unassembled WGS sequence"/>
</dbReference>
<dbReference type="FunFam" id="3.30.1490.20:FF:000020">
    <property type="entry name" value="Protein lysine acetyltransferase"/>
    <property type="match status" value="1"/>
</dbReference>
<keyword evidence="3 5" id="KW-0067">ATP-binding</keyword>
<dbReference type="InterPro" id="IPR036291">
    <property type="entry name" value="NAD(P)-bd_dom_sf"/>
</dbReference>
<gene>
    <name evidence="7" type="ORF">CR159_07890</name>
</gene>